<comment type="similarity">
    <text evidence="2">Belongs to the transketolase family.</text>
</comment>
<dbReference type="AlphaFoldDB" id="A0A4Q9UZ72"/>
<feature type="domain" description="Transketolase-like pyrimidine-binding" evidence="4">
    <location>
        <begin position="15"/>
        <end position="181"/>
    </location>
</feature>
<comment type="cofactor">
    <cofactor evidence="1">
        <name>thiamine diphosphate</name>
        <dbReference type="ChEBI" id="CHEBI:58937"/>
    </cofactor>
</comment>
<dbReference type="PANTHER" id="PTHR43825">
    <property type="entry name" value="PYRUVATE DEHYDROGENASE E1 COMPONENT"/>
    <property type="match status" value="1"/>
</dbReference>
<dbReference type="Gene3D" id="3.40.50.920">
    <property type="match status" value="1"/>
</dbReference>
<dbReference type="RefSeq" id="WP_131282015.1">
    <property type="nucleotide sequence ID" value="NZ_JBHSLR010000005.1"/>
</dbReference>
<accession>A0A4Q9UZ72</accession>
<evidence type="ECO:0000313" key="5">
    <source>
        <dbReference type="EMBL" id="TBW20961.1"/>
    </source>
</evidence>
<dbReference type="SMART" id="SM00861">
    <property type="entry name" value="Transket_pyr"/>
    <property type="match status" value="1"/>
</dbReference>
<evidence type="ECO:0000259" key="4">
    <source>
        <dbReference type="SMART" id="SM00861"/>
    </source>
</evidence>
<keyword evidence="6" id="KW-1185">Reference proteome</keyword>
<dbReference type="InterPro" id="IPR033248">
    <property type="entry name" value="Transketolase_C"/>
</dbReference>
<sequence length="336" mass="36287">MAGGLTYTMLDGADMATAEVYGRTLVELAKEHPEIVGFSGDLAKSTKIGLLADAFPERFFNVGIAEQNMFGMAAGMAKCGFVPFVSTFASFATLRALEQLRTDVCYGNANVKVIATHSGLSFGQAGSTHQSPEDFGILRSISNLVTLCPADGMATAQAVEAVYEHNGPAYVRVNRGFDQKVYSEPIPDFRIGGSHTLMEGSDITIMASGAPVWRALQAAERLRSEDGLSVRVIDLYSIKPLDEETIKAAVAETRRVITVEDANIAHGLGSAVADIAASTGKGFAFRKLGIPDKWSMIGQPEDLFAHYGYDENGILETARELMRIEIEEDDDWDDEV</sequence>
<evidence type="ECO:0000256" key="2">
    <source>
        <dbReference type="ARBA" id="ARBA00007131"/>
    </source>
</evidence>
<dbReference type="OrthoDB" id="8732661at2"/>
<dbReference type="EMBL" id="SJDT01000006">
    <property type="protein sequence ID" value="TBW20961.1"/>
    <property type="molecule type" value="Genomic_DNA"/>
</dbReference>
<dbReference type="GO" id="GO:0000287">
    <property type="term" value="F:magnesium ion binding"/>
    <property type="evidence" value="ECO:0007669"/>
    <property type="project" value="UniProtKB-ARBA"/>
</dbReference>
<dbReference type="SUPFAM" id="SSF52922">
    <property type="entry name" value="TK C-terminal domain-like"/>
    <property type="match status" value="1"/>
</dbReference>
<evidence type="ECO:0000256" key="3">
    <source>
        <dbReference type="ARBA" id="ARBA00023052"/>
    </source>
</evidence>
<reference evidence="5 6" key="1">
    <citation type="submission" date="2019-02" db="EMBL/GenBank/DDBJ databases">
        <title>Arcanobacterium bovis sp. nov., isolated from the milk of a cow with mastitis.</title>
        <authorList>
            <person name="Sammra O."/>
            <person name="Foster G."/>
            <person name="Hassan A."/>
            <person name="Alssahen M."/>
            <person name="Laemmler C."/>
            <person name="Borowiak M."/>
            <person name="Malorny B."/>
            <person name="Abdulmawjood A."/>
        </authorList>
    </citation>
    <scope>NUCLEOTIDE SEQUENCE [LARGE SCALE GENOMIC DNA]</scope>
    <source>
        <strain evidence="5 6">C605018/01/1</strain>
    </source>
</reference>
<evidence type="ECO:0000256" key="1">
    <source>
        <dbReference type="ARBA" id="ARBA00001964"/>
    </source>
</evidence>
<name>A0A4Q9UZ72_9ACTO</name>
<organism evidence="5 6">
    <name type="scientific">Arcanobacterium bovis</name>
    <dbReference type="NCBI Taxonomy" id="2529275"/>
    <lineage>
        <taxon>Bacteria</taxon>
        <taxon>Bacillati</taxon>
        <taxon>Actinomycetota</taxon>
        <taxon>Actinomycetes</taxon>
        <taxon>Actinomycetales</taxon>
        <taxon>Actinomycetaceae</taxon>
        <taxon>Arcanobacterium</taxon>
    </lineage>
</organism>
<dbReference type="Gene3D" id="3.40.50.970">
    <property type="match status" value="1"/>
</dbReference>
<dbReference type="SUPFAM" id="SSF52518">
    <property type="entry name" value="Thiamin diphosphate-binding fold (THDP-binding)"/>
    <property type="match status" value="1"/>
</dbReference>
<dbReference type="FunFam" id="3.40.50.970:FF:000129">
    <property type="entry name" value="Transketolase"/>
    <property type="match status" value="1"/>
</dbReference>
<dbReference type="InterPro" id="IPR005475">
    <property type="entry name" value="Transketolase-like_Pyr-bd"/>
</dbReference>
<gene>
    <name evidence="5" type="ORF">EZJ44_07695</name>
</gene>
<dbReference type="InterPro" id="IPR009014">
    <property type="entry name" value="Transketo_C/PFOR_II"/>
</dbReference>
<dbReference type="InterPro" id="IPR051157">
    <property type="entry name" value="PDH/Transketolase"/>
</dbReference>
<proteinExistence type="inferred from homology"/>
<dbReference type="Pfam" id="PF02780">
    <property type="entry name" value="Transketolase_C"/>
    <property type="match status" value="1"/>
</dbReference>
<dbReference type="InterPro" id="IPR029061">
    <property type="entry name" value="THDP-binding"/>
</dbReference>
<comment type="caution">
    <text evidence="5">The sequence shown here is derived from an EMBL/GenBank/DDBJ whole genome shotgun (WGS) entry which is preliminary data.</text>
</comment>
<dbReference type="PANTHER" id="PTHR43825:SF1">
    <property type="entry name" value="TRANSKETOLASE-LIKE PYRIMIDINE-BINDING DOMAIN-CONTAINING PROTEIN"/>
    <property type="match status" value="1"/>
</dbReference>
<evidence type="ECO:0000313" key="6">
    <source>
        <dbReference type="Proteomes" id="UP000293036"/>
    </source>
</evidence>
<protein>
    <submittedName>
        <fullName evidence="5">Transketolase family protein</fullName>
    </submittedName>
</protein>
<dbReference type="CDD" id="cd07033">
    <property type="entry name" value="TPP_PYR_DXS_TK_like"/>
    <property type="match status" value="1"/>
</dbReference>
<dbReference type="Pfam" id="PF02779">
    <property type="entry name" value="Transket_pyr"/>
    <property type="match status" value="1"/>
</dbReference>
<dbReference type="Proteomes" id="UP000293036">
    <property type="component" value="Unassembled WGS sequence"/>
</dbReference>
<keyword evidence="3" id="KW-0786">Thiamine pyrophosphate</keyword>